<dbReference type="InterPro" id="IPR006186">
    <property type="entry name" value="Ser/Thr-sp_prot-phosphatase"/>
</dbReference>
<dbReference type="KEGG" id="sus:Acid_4028"/>
<dbReference type="HOGENOM" id="CLU_823605_0_0_0"/>
<feature type="signal peptide" evidence="1">
    <location>
        <begin position="1"/>
        <end position="22"/>
    </location>
</feature>
<dbReference type="PRINTS" id="PR00114">
    <property type="entry name" value="STPHPHTASE"/>
</dbReference>
<dbReference type="InParanoid" id="Q01ZC2"/>
<dbReference type="PANTHER" id="PTHR46546:SF4">
    <property type="entry name" value="SHEWANELLA-LIKE PROTEIN PHOSPHATASE 1"/>
    <property type="match status" value="1"/>
</dbReference>
<organism evidence="3">
    <name type="scientific">Solibacter usitatus (strain Ellin6076)</name>
    <dbReference type="NCBI Taxonomy" id="234267"/>
    <lineage>
        <taxon>Bacteria</taxon>
        <taxon>Pseudomonadati</taxon>
        <taxon>Acidobacteriota</taxon>
        <taxon>Terriglobia</taxon>
        <taxon>Bryobacterales</taxon>
        <taxon>Solibacteraceae</taxon>
        <taxon>Candidatus Solibacter</taxon>
    </lineage>
</organism>
<dbReference type="Gene3D" id="3.60.21.10">
    <property type="match status" value="1"/>
</dbReference>
<dbReference type="Pfam" id="PF00149">
    <property type="entry name" value="Metallophos"/>
    <property type="match status" value="1"/>
</dbReference>
<protein>
    <submittedName>
        <fullName evidence="3">Metallophosphoesterase</fullName>
    </submittedName>
</protein>
<gene>
    <name evidence="3" type="ordered locus">Acid_4028</name>
</gene>
<dbReference type="SUPFAM" id="SSF56300">
    <property type="entry name" value="Metallo-dependent phosphatases"/>
    <property type="match status" value="1"/>
</dbReference>
<dbReference type="GO" id="GO:0016787">
    <property type="term" value="F:hydrolase activity"/>
    <property type="evidence" value="ECO:0007669"/>
    <property type="project" value="InterPro"/>
</dbReference>
<dbReference type="AlphaFoldDB" id="Q01ZC2"/>
<dbReference type="eggNOG" id="COG0639">
    <property type="taxonomic scope" value="Bacteria"/>
</dbReference>
<name>Q01ZC2_SOLUE</name>
<dbReference type="STRING" id="234267.Acid_4028"/>
<evidence type="ECO:0000313" key="3">
    <source>
        <dbReference type="EMBL" id="ABJ84993.1"/>
    </source>
</evidence>
<dbReference type="EMBL" id="CP000473">
    <property type="protein sequence ID" value="ABJ84993.1"/>
    <property type="molecule type" value="Genomic_DNA"/>
</dbReference>
<dbReference type="PANTHER" id="PTHR46546">
    <property type="entry name" value="SHEWANELLA-LIKE PROTEIN PHOSPHATASE 1"/>
    <property type="match status" value="1"/>
</dbReference>
<reference evidence="3" key="1">
    <citation type="submission" date="2006-10" db="EMBL/GenBank/DDBJ databases">
        <title>Complete sequence of Solibacter usitatus Ellin6076.</title>
        <authorList>
            <consortium name="US DOE Joint Genome Institute"/>
            <person name="Copeland A."/>
            <person name="Lucas S."/>
            <person name="Lapidus A."/>
            <person name="Barry K."/>
            <person name="Detter J.C."/>
            <person name="Glavina del Rio T."/>
            <person name="Hammon N."/>
            <person name="Israni S."/>
            <person name="Dalin E."/>
            <person name="Tice H."/>
            <person name="Pitluck S."/>
            <person name="Thompson L.S."/>
            <person name="Brettin T."/>
            <person name="Bruce D."/>
            <person name="Han C."/>
            <person name="Tapia R."/>
            <person name="Gilna P."/>
            <person name="Schmutz J."/>
            <person name="Larimer F."/>
            <person name="Land M."/>
            <person name="Hauser L."/>
            <person name="Kyrpides N."/>
            <person name="Mikhailova N."/>
            <person name="Janssen P.H."/>
            <person name="Kuske C.R."/>
            <person name="Richardson P."/>
        </authorList>
    </citation>
    <scope>NUCLEOTIDE SEQUENCE</scope>
    <source>
        <strain evidence="3">Ellin6076</strain>
    </source>
</reference>
<evidence type="ECO:0000256" key="1">
    <source>
        <dbReference type="SAM" id="SignalP"/>
    </source>
</evidence>
<feature type="domain" description="Calcineurin-like phosphoesterase" evidence="2">
    <location>
        <begin position="46"/>
        <end position="261"/>
    </location>
</feature>
<dbReference type="InterPro" id="IPR029052">
    <property type="entry name" value="Metallo-depent_PP-like"/>
</dbReference>
<dbReference type="OrthoDB" id="384253at2"/>
<dbReference type="InterPro" id="IPR004843">
    <property type="entry name" value="Calcineurin-like_PHP"/>
</dbReference>
<sequence precursor="true">MTLSRAVAAAAALSLFSGIPRAQNKTARDWAKNPAVVQIDTAEDVFAIGDVHGDCDRLLKLLSAAGLVEGSPAQVHWAAGRKVLLFTGDMVDKGPKAPEVLALLQHLRTEAAQAGGQVVVLTGNHEIDFLRGPLSDKAKEFAGQLEAAGFDPVTVAACKGDLGAFLCSLPFAARVNGWFFSHAGNSGGRTMQQLIADLQSGFDREGYSTAQLTGANSLVQARLGEQGPGGKSWFENGDKTFLPDHTAALGVAHVVQGHQHAVLRLPDGKHRKLGQIYQWRGLLFLIDVGLSQDIDESHGAVLRMRPNEASAICPDGRVKKLWDAAKPESSKGARCGS</sequence>
<proteinExistence type="predicted"/>
<keyword evidence="1" id="KW-0732">Signal</keyword>
<evidence type="ECO:0000259" key="2">
    <source>
        <dbReference type="Pfam" id="PF00149"/>
    </source>
</evidence>
<feature type="chain" id="PRO_5004163527" evidence="1">
    <location>
        <begin position="23"/>
        <end position="337"/>
    </location>
</feature>
<accession>Q01ZC2</accession>